<comment type="caution">
    <text evidence="9">The sequence shown here is derived from an EMBL/GenBank/DDBJ whole genome shotgun (WGS) entry which is preliminary data.</text>
</comment>
<keyword evidence="4 6" id="KW-0378">Hydrolase</keyword>
<comment type="similarity">
    <text evidence="2 6">Belongs to the glycosyl hydrolase 5 (cellulase A) family.</text>
</comment>
<dbReference type="AlphaFoldDB" id="A0A1E3JHS0"/>
<dbReference type="InterPro" id="IPR017853">
    <property type="entry name" value="GH"/>
</dbReference>
<proteinExistence type="inferred from homology"/>
<accession>A0A1E3JHS0</accession>
<dbReference type="EMBL" id="MEKH01000011">
    <property type="protein sequence ID" value="ODO00420.1"/>
    <property type="molecule type" value="Genomic_DNA"/>
</dbReference>
<sequence length="360" mass="38090">MIFPTYFSLVACLAPLAFAVPTSQPAKRALPRLGGVNLAGCDFGINTSGSSAAKGSATCPDSSQISHFVNDGANAIRIPFGWQYITPSWDSPSLSSDFFSAYDKLVRGVLDAGAYAMIDLHNYARWDGQIVGQGGPTDDNLAAMWTLLAKKYANDDKVIFGIMNEPHDLDINTWATTVQTSVNAIRAAGATSQAIALPGTDYTAVGGWGGGKNDALLAVTDPSHGSDKSLLLIDAHIYLDSTSAGTDTECTHDGTDDLKLLATWLSKNGRKAIISETGGGNTDSCKKYLGQELKYITDNSNLFAGFTIWSAGAFGSNYELSITPVNGVDNDLFNTAIKPYLPGYVSLSGRDGRRMANGAL</sequence>
<evidence type="ECO:0000256" key="6">
    <source>
        <dbReference type="RuleBase" id="RU361153"/>
    </source>
</evidence>
<evidence type="ECO:0000256" key="2">
    <source>
        <dbReference type="ARBA" id="ARBA00005641"/>
    </source>
</evidence>
<dbReference type="PROSITE" id="PS00659">
    <property type="entry name" value="GLYCOSYL_HYDROL_F5"/>
    <property type="match status" value="1"/>
</dbReference>
<dbReference type="InterPro" id="IPR001547">
    <property type="entry name" value="Glyco_hydro_5"/>
</dbReference>
<dbReference type="PANTHER" id="PTHR34142">
    <property type="entry name" value="ENDO-BETA-1,4-GLUCANASE A"/>
    <property type="match status" value="1"/>
</dbReference>
<dbReference type="Proteomes" id="UP000095149">
    <property type="component" value="Unassembled WGS sequence"/>
</dbReference>
<keyword evidence="5 6" id="KW-0326">Glycosidase</keyword>
<dbReference type="PANTHER" id="PTHR34142:SF5">
    <property type="entry name" value="CBM1 DOMAIN-CONTAINING PROTEIN"/>
    <property type="match status" value="1"/>
</dbReference>
<dbReference type="SUPFAM" id="SSF51445">
    <property type="entry name" value="(Trans)glycosidases"/>
    <property type="match status" value="1"/>
</dbReference>
<dbReference type="InterPro" id="IPR018087">
    <property type="entry name" value="Glyco_hydro_5_CS"/>
</dbReference>
<dbReference type="EC" id="3.2.1.4" evidence="3"/>
<evidence type="ECO:0000256" key="5">
    <source>
        <dbReference type="ARBA" id="ARBA00023295"/>
    </source>
</evidence>
<reference evidence="9 10" key="1">
    <citation type="submission" date="2016-06" db="EMBL/GenBank/DDBJ databases">
        <title>Evolution of pathogenesis and genome organization in the Tremellales.</title>
        <authorList>
            <person name="Cuomo C."/>
            <person name="Litvintseva A."/>
            <person name="Heitman J."/>
            <person name="Chen Y."/>
            <person name="Sun S."/>
            <person name="Springer D."/>
            <person name="Dromer F."/>
            <person name="Young S."/>
            <person name="Zeng Q."/>
            <person name="Chapman S."/>
            <person name="Gujja S."/>
            <person name="Saif S."/>
            <person name="Birren B."/>
        </authorList>
    </citation>
    <scope>NUCLEOTIDE SEQUENCE [LARGE SCALE GENOMIC DNA]</scope>
    <source>
        <strain evidence="9 10">CBS 6273</strain>
    </source>
</reference>
<evidence type="ECO:0000256" key="4">
    <source>
        <dbReference type="ARBA" id="ARBA00022801"/>
    </source>
</evidence>
<dbReference type="OrthoDB" id="5823761at2759"/>
<feature type="domain" description="Glycoside hydrolase family 5" evidence="8">
    <location>
        <begin position="40"/>
        <end position="311"/>
    </location>
</feature>
<name>A0A1E3JHS0_9TREE</name>
<feature type="chain" id="PRO_5009130366" description="cellulase" evidence="7">
    <location>
        <begin position="20"/>
        <end position="360"/>
    </location>
</feature>
<evidence type="ECO:0000259" key="8">
    <source>
        <dbReference type="Pfam" id="PF00150"/>
    </source>
</evidence>
<evidence type="ECO:0000313" key="9">
    <source>
        <dbReference type="EMBL" id="ODO00420.1"/>
    </source>
</evidence>
<protein>
    <recommendedName>
        <fullName evidence="3">cellulase</fullName>
        <ecNumber evidence="3">3.2.1.4</ecNumber>
    </recommendedName>
</protein>
<organism evidence="9 10">
    <name type="scientific">Cryptococcus amylolentus CBS 6273</name>
    <dbReference type="NCBI Taxonomy" id="1296118"/>
    <lineage>
        <taxon>Eukaryota</taxon>
        <taxon>Fungi</taxon>
        <taxon>Dikarya</taxon>
        <taxon>Basidiomycota</taxon>
        <taxon>Agaricomycotina</taxon>
        <taxon>Tremellomycetes</taxon>
        <taxon>Tremellales</taxon>
        <taxon>Cryptococcaceae</taxon>
        <taxon>Cryptococcus</taxon>
    </lineage>
</organism>
<comment type="catalytic activity">
    <reaction evidence="1">
        <text>Endohydrolysis of (1-&gt;4)-beta-D-glucosidic linkages in cellulose, lichenin and cereal beta-D-glucans.</text>
        <dbReference type="EC" id="3.2.1.4"/>
    </reaction>
</comment>
<evidence type="ECO:0000256" key="1">
    <source>
        <dbReference type="ARBA" id="ARBA00000966"/>
    </source>
</evidence>
<dbReference type="Gene3D" id="3.20.20.80">
    <property type="entry name" value="Glycosidases"/>
    <property type="match status" value="1"/>
</dbReference>
<dbReference type="GO" id="GO:0008810">
    <property type="term" value="F:cellulase activity"/>
    <property type="evidence" value="ECO:0007669"/>
    <property type="project" value="UniProtKB-EC"/>
</dbReference>
<dbReference type="GO" id="GO:0009251">
    <property type="term" value="P:glucan catabolic process"/>
    <property type="evidence" value="ECO:0007669"/>
    <property type="project" value="TreeGrafter"/>
</dbReference>
<gene>
    <name evidence="9" type="ORF">I350_07060</name>
</gene>
<dbReference type="Pfam" id="PF00150">
    <property type="entry name" value="Cellulase"/>
    <property type="match status" value="1"/>
</dbReference>
<evidence type="ECO:0000313" key="10">
    <source>
        <dbReference type="Proteomes" id="UP000095149"/>
    </source>
</evidence>
<keyword evidence="7" id="KW-0732">Signal</keyword>
<feature type="signal peptide" evidence="7">
    <location>
        <begin position="1"/>
        <end position="19"/>
    </location>
</feature>
<evidence type="ECO:0000256" key="3">
    <source>
        <dbReference type="ARBA" id="ARBA00012601"/>
    </source>
</evidence>
<evidence type="ECO:0000256" key="7">
    <source>
        <dbReference type="SAM" id="SignalP"/>
    </source>
</evidence>